<dbReference type="PANTHER" id="PTHR39466:SF1">
    <property type="entry name" value="RGS DOMAIN-CONTAINING PROTEIN"/>
    <property type="match status" value="1"/>
</dbReference>
<feature type="transmembrane region" description="Helical" evidence="2">
    <location>
        <begin position="326"/>
        <end position="347"/>
    </location>
</feature>
<feature type="region of interest" description="Disordered" evidence="1">
    <location>
        <begin position="142"/>
        <end position="164"/>
    </location>
</feature>
<dbReference type="InterPro" id="IPR044926">
    <property type="entry name" value="RGS_subdomain_2"/>
</dbReference>
<feature type="transmembrane region" description="Helical" evidence="2">
    <location>
        <begin position="292"/>
        <end position="314"/>
    </location>
</feature>
<accession>A0A9P4NF58</accession>
<feature type="transmembrane region" description="Helical" evidence="2">
    <location>
        <begin position="422"/>
        <end position="445"/>
    </location>
</feature>
<evidence type="ECO:0000256" key="1">
    <source>
        <dbReference type="SAM" id="MobiDB-lite"/>
    </source>
</evidence>
<dbReference type="SUPFAM" id="SSF48097">
    <property type="entry name" value="Regulator of G-protein signaling, RGS"/>
    <property type="match status" value="1"/>
</dbReference>
<evidence type="ECO:0008006" key="5">
    <source>
        <dbReference type="Google" id="ProtNLM"/>
    </source>
</evidence>
<dbReference type="AlphaFoldDB" id="A0A9P4NF58"/>
<keyword evidence="4" id="KW-1185">Reference proteome</keyword>
<protein>
    <recommendedName>
        <fullName evidence="5">RGS domain-containing protein</fullName>
    </recommendedName>
</protein>
<evidence type="ECO:0000313" key="4">
    <source>
        <dbReference type="Proteomes" id="UP000800235"/>
    </source>
</evidence>
<organism evidence="3 4">
    <name type="scientific">Tothia fuscella</name>
    <dbReference type="NCBI Taxonomy" id="1048955"/>
    <lineage>
        <taxon>Eukaryota</taxon>
        <taxon>Fungi</taxon>
        <taxon>Dikarya</taxon>
        <taxon>Ascomycota</taxon>
        <taxon>Pezizomycotina</taxon>
        <taxon>Dothideomycetes</taxon>
        <taxon>Pleosporomycetidae</taxon>
        <taxon>Venturiales</taxon>
        <taxon>Cylindrosympodiaceae</taxon>
        <taxon>Tothia</taxon>
    </lineage>
</organism>
<dbReference type="Gene3D" id="1.10.167.10">
    <property type="entry name" value="Regulator of G-protein Signalling 4, domain 2"/>
    <property type="match status" value="1"/>
</dbReference>
<gene>
    <name evidence="3" type="ORF">EJ08DRAFT_599184</name>
</gene>
<feature type="compositionally biased region" description="Polar residues" evidence="1">
    <location>
        <begin position="12"/>
        <end position="41"/>
    </location>
</feature>
<keyword evidence="2" id="KW-0812">Transmembrane</keyword>
<dbReference type="EMBL" id="MU007123">
    <property type="protein sequence ID" value="KAF2418899.1"/>
    <property type="molecule type" value="Genomic_DNA"/>
</dbReference>
<feature type="region of interest" description="Disordered" evidence="1">
    <location>
        <begin position="1"/>
        <end position="43"/>
    </location>
</feature>
<feature type="compositionally biased region" description="Polar residues" evidence="1">
    <location>
        <begin position="142"/>
        <end position="159"/>
    </location>
</feature>
<keyword evidence="2" id="KW-1133">Transmembrane helix</keyword>
<sequence length="451" mass="50413">MVYSLGYRRPSYVSSSRDSLSGSEKPKSVNNSITPGSSGTSHGIPDAISFDRIVTGGTCPPVTLRDFMNFLKYVEFSAENLQFYLWFKGYVKRFEDLPESESRLSPEWTQRHEDAENAAYRSYLNQKPLTVEAAGILKAQNLAASETDSPPTEKQNPFNDSREFSSAHLPHESFGADTDTTRPISAFHSVKSGSTRVAELAFEDAGCNFPVTIQPFREEISRIITLYVSDGASRQLNLSSRERTALLKALEATTHPSAFRNVVKTVEWSLRRQAHPNFIRWSIGNGNRPRVIFARGLGIAGIISGILTALLTTLSTAGRGYRTLALIPFMIGIPTLIAAWKGMCVVLHGMHHRHLRPWELFEDDDPSGDTDLKKMSFDSLDSGTSYEDEPWVPKYEKRNIIRKVFDREVWVKEPALRQIQDIIFIQAVLAGLLLSGIIVGIFCAVPKGNFY</sequence>
<dbReference type="OrthoDB" id="3232309at2759"/>
<dbReference type="PANTHER" id="PTHR39466">
    <property type="entry name" value="RGS DOMAIN-CONTAINING PROTEIN"/>
    <property type="match status" value="1"/>
</dbReference>
<name>A0A9P4NF58_9PEZI</name>
<dbReference type="InterPro" id="IPR036305">
    <property type="entry name" value="RGS_sf"/>
</dbReference>
<dbReference type="Proteomes" id="UP000800235">
    <property type="component" value="Unassembled WGS sequence"/>
</dbReference>
<evidence type="ECO:0000313" key="3">
    <source>
        <dbReference type="EMBL" id="KAF2418899.1"/>
    </source>
</evidence>
<proteinExistence type="predicted"/>
<evidence type="ECO:0000256" key="2">
    <source>
        <dbReference type="SAM" id="Phobius"/>
    </source>
</evidence>
<keyword evidence="2" id="KW-0472">Membrane</keyword>
<reference evidence="3" key="1">
    <citation type="journal article" date="2020" name="Stud. Mycol.">
        <title>101 Dothideomycetes genomes: a test case for predicting lifestyles and emergence of pathogens.</title>
        <authorList>
            <person name="Haridas S."/>
            <person name="Albert R."/>
            <person name="Binder M."/>
            <person name="Bloem J."/>
            <person name="Labutti K."/>
            <person name="Salamov A."/>
            <person name="Andreopoulos B."/>
            <person name="Baker S."/>
            <person name="Barry K."/>
            <person name="Bills G."/>
            <person name="Bluhm B."/>
            <person name="Cannon C."/>
            <person name="Castanera R."/>
            <person name="Culley D."/>
            <person name="Daum C."/>
            <person name="Ezra D."/>
            <person name="Gonzalez J."/>
            <person name="Henrissat B."/>
            <person name="Kuo A."/>
            <person name="Liang C."/>
            <person name="Lipzen A."/>
            <person name="Lutzoni F."/>
            <person name="Magnuson J."/>
            <person name="Mondo S."/>
            <person name="Nolan M."/>
            <person name="Ohm R."/>
            <person name="Pangilinan J."/>
            <person name="Park H.-J."/>
            <person name="Ramirez L."/>
            <person name="Alfaro M."/>
            <person name="Sun H."/>
            <person name="Tritt A."/>
            <person name="Yoshinaga Y."/>
            <person name="Zwiers L.-H."/>
            <person name="Turgeon B."/>
            <person name="Goodwin S."/>
            <person name="Spatafora J."/>
            <person name="Crous P."/>
            <person name="Grigoriev I."/>
        </authorList>
    </citation>
    <scope>NUCLEOTIDE SEQUENCE</scope>
    <source>
        <strain evidence="3">CBS 130266</strain>
    </source>
</reference>
<comment type="caution">
    <text evidence="3">The sequence shown here is derived from an EMBL/GenBank/DDBJ whole genome shotgun (WGS) entry which is preliminary data.</text>
</comment>